<evidence type="ECO:0000256" key="1">
    <source>
        <dbReference type="SAM" id="MobiDB-lite"/>
    </source>
</evidence>
<protein>
    <recommendedName>
        <fullName evidence="4">Myb-like domain-containing protein</fullName>
    </recommendedName>
</protein>
<dbReference type="PANTHER" id="PTHR47807">
    <property type="entry name" value="PROTEIN TBF1"/>
    <property type="match status" value="1"/>
</dbReference>
<accession>A0A9P6TBX9</accession>
<keyword evidence="3" id="KW-1185">Reference proteome</keyword>
<proteinExistence type="predicted"/>
<feature type="region of interest" description="Disordered" evidence="1">
    <location>
        <begin position="270"/>
        <end position="292"/>
    </location>
</feature>
<dbReference type="InterPro" id="IPR052833">
    <property type="entry name" value="Telomeric_DNA-bd_trans-reg"/>
</dbReference>
<feature type="region of interest" description="Disordered" evidence="1">
    <location>
        <begin position="322"/>
        <end position="432"/>
    </location>
</feature>
<feature type="region of interest" description="Disordered" evidence="1">
    <location>
        <begin position="151"/>
        <end position="176"/>
    </location>
</feature>
<gene>
    <name evidence="2" type="ORF">CROQUDRAFT_92203</name>
</gene>
<reference evidence="2" key="1">
    <citation type="submission" date="2013-11" db="EMBL/GenBank/DDBJ databases">
        <title>Genome sequence of the fusiform rust pathogen reveals effectors for host alternation and coevolution with pine.</title>
        <authorList>
            <consortium name="DOE Joint Genome Institute"/>
            <person name="Smith K."/>
            <person name="Pendleton A."/>
            <person name="Kubisiak T."/>
            <person name="Anderson C."/>
            <person name="Salamov A."/>
            <person name="Aerts A."/>
            <person name="Riley R."/>
            <person name="Clum A."/>
            <person name="Lindquist E."/>
            <person name="Ence D."/>
            <person name="Campbell M."/>
            <person name="Kronenberg Z."/>
            <person name="Feau N."/>
            <person name="Dhillon B."/>
            <person name="Hamelin R."/>
            <person name="Burleigh J."/>
            <person name="Smith J."/>
            <person name="Yandell M."/>
            <person name="Nelson C."/>
            <person name="Grigoriev I."/>
            <person name="Davis J."/>
        </authorList>
    </citation>
    <scope>NUCLEOTIDE SEQUENCE</scope>
    <source>
        <strain evidence="2">G11</strain>
    </source>
</reference>
<feature type="compositionally biased region" description="Acidic residues" evidence="1">
    <location>
        <begin position="606"/>
        <end position="615"/>
    </location>
</feature>
<feature type="region of interest" description="Disordered" evidence="1">
    <location>
        <begin position="225"/>
        <end position="251"/>
    </location>
</feature>
<feature type="compositionally biased region" description="Polar residues" evidence="1">
    <location>
        <begin position="151"/>
        <end position="170"/>
    </location>
</feature>
<feature type="region of interest" description="Disordered" evidence="1">
    <location>
        <begin position="1"/>
        <end position="40"/>
    </location>
</feature>
<sequence>MSSFHSPSQSSVATTTSTTSTTHNEIETRTRTRTRKRKSQSRSSWPFILISSYLSDLVDPFDQSDTHHDPQKEPIDHSLIHFCDLKSEQHQDSHPSSPTFQSNGLNYIIDHSINPLTLSHPPELFETTETVQALERILNSHLFEIASHQPQTNGNEISSSLNHTLPPQENSQEDSDSNILNNEELFKAAAACFEQADRSQLEGLDYDQIGVTSDINQQTDALGSIDEDSTLDSMGVDESEPLRIPSGDMPIDPRLHESFSIADEFMNPFEASSSSFPDHDATESAPAHELQPSSIPCTIDLCESLLVDEIPFGPSNVQSGQAFGSYKPLSVDPSPAPTRRLRARPPKPSTSSRPSRRRPSSSISAMLINGQPGARVNTPLKLEANPDTITETFHDPNVHPLLQSLPFDTFPRSPSPPRKRHRSNTSNLTLPPLNTSSALLELTRIKVDVHGAGAGGGAAAILSASASTNLPLTTDLLSNYVRKRITTSPIPESYNPDQYRSFNRIHWTKSEEELLVAEVEMNWERYDCMAQIMKRHGPMGTISKTFADRTGVSLKDKAVNISSRWYRDGTELEDLRKRAFARFRPKQLRGKLRSELPGMLKLSTTNDDDDDDDDDKNNINNNKIEHSPEP</sequence>
<organism evidence="2 3">
    <name type="scientific">Cronartium quercuum f. sp. fusiforme G11</name>
    <dbReference type="NCBI Taxonomy" id="708437"/>
    <lineage>
        <taxon>Eukaryota</taxon>
        <taxon>Fungi</taxon>
        <taxon>Dikarya</taxon>
        <taxon>Basidiomycota</taxon>
        <taxon>Pucciniomycotina</taxon>
        <taxon>Pucciniomycetes</taxon>
        <taxon>Pucciniales</taxon>
        <taxon>Coleosporiaceae</taxon>
        <taxon>Cronartium</taxon>
    </lineage>
</organism>
<feature type="region of interest" description="Disordered" evidence="1">
    <location>
        <begin position="599"/>
        <end position="630"/>
    </location>
</feature>
<comment type="caution">
    <text evidence="2">The sequence shown here is derived from an EMBL/GenBank/DDBJ whole genome shotgun (WGS) entry which is preliminary data.</text>
</comment>
<dbReference type="EMBL" id="MU167256">
    <property type="protein sequence ID" value="KAG0146737.1"/>
    <property type="molecule type" value="Genomic_DNA"/>
</dbReference>
<evidence type="ECO:0000313" key="3">
    <source>
        <dbReference type="Proteomes" id="UP000886653"/>
    </source>
</evidence>
<feature type="compositionally biased region" description="Basic residues" evidence="1">
    <location>
        <begin position="31"/>
        <end position="40"/>
    </location>
</feature>
<feature type="compositionally biased region" description="Acidic residues" evidence="1">
    <location>
        <begin position="225"/>
        <end position="239"/>
    </location>
</feature>
<name>A0A9P6TBX9_9BASI</name>
<feature type="compositionally biased region" description="Low complexity" evidence="1">
    <location>
        <begin position="1"/>
        <end position="22"/>
    </location>
</feature>
<dbReference type="Proteomes" id="UP000886653">
    <property type="component" value="Unassembled WGS sequence"/>
</dbReference>
<evidence type="ECO:0008006" key="4">
    <source>
        <dbReference type="Google" id="ProtNLM"/>
    </source>
</evidence>
<dbReference type="AlphaFoldDB" id="A0A9P6TBX9"/>
<dbReference type="PANTHER" id="PTHR47807:SF1">
    <property type="entry name" value="PROTEIN TBF1"/>
    <property type="match status" value="1"/>
</dbReference>
<evidence type="ECO:0000313" key="2">
    <source>
        <dbReference type="EMBL" id="KAG0146737.1"/>
    </source>
</evidence>
<dbReference type="OrthoDB" id="2499479at2759"/>